<keyword evidence="4" id="KW-0238">DNA-binding</keyword>
<dbReference type="GO" id="GO:0006310">
    <property type="term" value="P:DNA recombination"/>
    <property type="evidence" value="ECO:0007669"/>
    <property type="project" value="UniProtKB-KW"/>
</dbReference>
<evidence type="ECO:0000256" key="4">
    <source>
        <dbReference type="ARBA" id="ARBA00023125"/>
    </source>
</evidence>
<reference evidence="8" key="1">
    <citation type="journal article" date="2015" name="Nature">
        <title>Complex archaea that bridge the gap between prokaryotes and eukaryotes.</title>
        <authorList>
            <person name="Spang A."/>
            <person name="Saw J.H."/>
            <person name="Jorgensen S.L."/>
            <person name="Zaremba-Niedzwiedzka K."/>
            <person name="Martijn J."/>
            <person name="Lind A.E."/>
            <person name="van Eijk R."/>
            <person name="Schleper C."/>
            <person name="Guy L."/>
            <person name="Ettema T.J."/>
        </authorList>
    </citation>
    <scope>NUCLEOTIDE SEQUENCE</scope>
</reference>
<keyword evidence="3" id="KW-0815">Transposition</keyword>
<evidence type="ECO:0008006" key="9">
    <source>
        <dbReference type="Google" id="ProtNLM"/>
    </source>
</evidence>
<comment type="caution">
    <text evidence="8">The sequence shown here is derived from an EMBL/GenBank/DDBJ whole genome shotgun (WGS) entry which is preliminary data.</text>
</comment>
<organism evidence="8">
    <name type="scientific">marine sediment metagenome</name>
    <dbReference type="NCBI Taxonomy" id="412755"/>
    <lineage>
        <taxon>unclassified sequences</taxon>
        <taxon>metagenomes</taxon>
        <taxon>ecological metagenomes</taxon>
    </lineage>
</organism>
<comment type="similarity">
    <text evidence="1">In the C-terminal section; belongs to the transposase 35 family.</text>
</comment>
<comment type="similarity">
    <text evidence="2">In the N-terminal section; belongs to the transposase 2 family.</text>
</comment>
<dbReference type="AlphaFoldDB" id="A0A0F9TWL7"/>
<name>A0A0F9TWL7_9ZZZZ</name>
<dbReference type="PANTHER" id="PTHR30405">
    <property type="entry name" value="TRANSPOSASE"/>
    <property type="match status" value="1"/>
</dbReference>
<dbReference type="NCBIfam" id="TIGR01766">
    <property type="entry name" value="IS200/IS605 family accessory protein TnpB-like domain"/>
    <property type="match status" value="1"/>
</dbReference>
<dbReference type="GO" id="GO:0003677">
    <property type="term" value="F:DNA binding"/>
    <property type="evidence" value="ECO:0007669"/>
    <property type="project" value="UniProtKB-KW"/>
</dbReference>
<dbReference type="InterPro" id="IPR001959">
    <property type="entry name" value="Transposase"/>
</dbReference>
<feature type="domain" description="Probable transposase IS891/IS1136/IS1341" evidence="6">
    <location>
        <begin position="166"/>
        <end position="277"/>
    </location>
</feature>
<sequence length="371" mass="42787">MKKSFKYRLLGDKETFAKADGWLTFCRRLYNVGLEQKITAYRQNKGRISCYDQINQLPELRAEFPEYRDVGSQVLQNVLERLDSAYKGFFRRIKSGDKAGFPRFRGRDRYDSFTLKQTGWKLDGKYLTIRNVGRFKIRLSRPIDGDIKTVTVRKETEKWYICFSCDNVHEKKLPQSDKAIGLDVGINSFLVDSEGISVDNPKYLRQSEKLLRVRQRTFSRRVKGSGGRKDARLLVAKAHENVKNQRNDFLHKVANHYITNYGVISIENLNVKGMVKNHHLSKSISDASWSKFFNLLAYKAEEAGRQLVKIPRFEPSSKTCSSCGAINQELKLSDRQWVCKNCGVLHDRDYNAAKNISRVGQTLQELTYGNG</sequence>
<dbReference type="Pfam" id="PF01385">
    <property type="entry name" value="OrfB_IS605"/>
    <property type="match status" value="1"/>
</dbReference>
<evidence type="ECO:0000256" key="1">
    <source>
        <dbReference type="ARBA" id="ARBA00008761"/>
    </source>
</evidence>
<dbReference type="GO" id="GO:0032196">
    <property type="term" value="P:transposition"/>
    <property type="evidence" value="ECO:0007669"/>
    <property type="project" value="UniProtKB-KW"/>
</dbReference>
<dbReference type="PANTHER" id="PTHR30405:SF11">
    <property type="entry name" value="RNA-GUIDED DNA ENDONUCLEASE RV2885C-RELATED"/>
    <property type="match status" value="1"/>
</dbReference>
<keyword evidence="5" id="KW-0233">DNA recombination</keyword>
<protein>
    <recommendedName>
        <fullName evidence="9">Transposase</fullName>
    </recommendedName>
</protein>
<accession>A0A0F9TWL7</accession>
<feature type="domain" description="Cas12f1-like TNB" evidence="7">
    <location>
        <begin position="289"/>
        <end position="356"/>
    </location>
</feature>
<evidence type="ECO:0000259" key="6">
    <source>
        <dbReference type="Pfam" id="PF01385"/>
    </source>
</evidence>
<evidence type="ECO:0000256" key="5">
    <source>
        <dbReference type="ARBA" id="ARBA00023172"/>
    </source>
</evidence>
<evidence type="ECO:0000259" key="7">
    <source>
        <dbReference type="Pfam" id="PF07282"/>
    </source>
</evidence>
<dbReference type="NCBIfam" id="NF040570">
    <property type="entry name" value="guided_TnpB"/>
    <property type="match status" value="1"/>
</dbReference>
<dbReference type="Pfam" id="PF07282">
    <property type="entry name" value="Cas12f1-like_TNB"/>
    <property type="match status" value="1"/>
</dbReference>
<proteinExistence type="inferred from homology"/>
<dbReference type="InterPro" id="IPR051399">
    <property type="entry name" value="RNA-guided_DNA_endo/Transpos"/>
</dbReference>
<evidence type="ECO:0000256" key="3">
    <source>
        <dbReference type="ARBA" id="ARBA00022578"/>
    </source>
</evidence>
<evidence type="ECO:0000256" key="2">
    <source>
        <dbReference type="ARBA" id="ARBA00011044"/>
    </source>
</evidence>
<evidence type="ECO:0000313" key="8">
    <source>
        <dbReference type="EMBL" id="KKN79302.1"/>
    </source>
</evidence>
<dbReference type="EMBL" id="LAZR01000249">
    <property type="protein sequence ID" value="KKN79302.1"/>
    <property type="molecule type" value="Genomic_DNA"/>
</dbReference>
<gene>
    <name evidence="8" type="ORF">LCGC14_0340840</name>
</gene>
<dbReference type="InterPro" id="IPR010095">
    <property type="entry name" value="Cas12f1-like_TNB"/>
</dbReference>